<dbReference type="GO" id="GO:0019005">
    <property type="term" value="C:SCF ubiquitin ligase complex"/>
    <property type="evidence" value="ECO:0000318"/>
    <property type="project" value="GO_Central"/>
</dbReference>
<dbReference type="Gene3D" id="3.80.10.10">
    <property type="entry name" value="Ribonuclease Inhibitor"/>
    <property type="match status" value="1"/>
</dbReference>
<dbReference type="PANTHER" id="PTHR13318">
    <property type="entry name" value="PARTNER OF PAIRED, ISOFORM B-RELATED"/>
    <property type="match status" value="1"/>
</dbReference>
<feature type="region of interest" description="Disordered" evidence="2">
    <location>
        <begin position="591"/>
        <end position="612"/>
    </location>
</feature>
<dbReference type="STRING" id="3055.A0A2K3CXY5"/>
<feature type="compositionally biased region" description="Low complexity" evidence="2">
    <location>
        <begin position="1334"/>
        <end position="1353"/>
    </location>
</feature>
<dbReference type="InParanoid" id="A0A2K3CXY5"/>
<dbReference type="PANTHER" id="PTHR13318:SF190">
    <property type="entry name" value="PARTNER OF PAIRED, ISOFORM B"/>
    <property type="match status" value="1"/>
</dbReference>
<proteinExistence type="predicted"/>
<organism evidence="3 4">
    <name type="scientific">Chlamydomonas reinhardtii</name>
    <name type="common">Chlamydomonas smithii</name>
    <dbReference type="NCBI Taxonomy" id="3055"/>
    <lineage>
        <taxon>Eukaryota</taxon>
        <taxon>Viridiplantae</taxon>
        <taxon>Chlorophyta</taxon>
        <taxon>core chlorophytes</taxon>
        <taxon>Chlorophyceae</taxon>
        <taxon>CS clade</taxon>
        <taxon>Chlamydomonadales</taxon>
        <taxon>Chlamydomonadaceae</taxon>
        <taxon>Chlamydomonas</taxon>
    </lineage>
</organism>
<dbReference type="ExpressionAtlas" id="A0A2K3CXY5">
    <property type="expression patterns" value="baseline and differential"/>
</dbReference>
<evidence type="ECO:0000256" key="2">
    <source>
        <dbReference type="SAM" id="MobiDB-lite"/>
    </source>
</evidence>
<dbReference type="Proteomes" id="UP000006906">
    <property type="component" value="Chromosome 14"/>
</dbReference>
<sequence length="1508" mass="150912">MLPEDGKCVPEAAGVLARSFCDLPTAILADVLRRLRPLDKAAVAATCHTLLFLVTDTTGGAGAGLGGLEAWRQRAERHRAVIDGDWRALLHATAPQPTQNPTSQALACHPHPAHSLRPDTPFTQPSALPSAAGGAAAAASRHKPTSPARCGAGAARLRLERGHMFQPPAEAAAAAAVLLSDGRVAMLADSHAAVLAAHHPPRDGEAAATAVAVAAAGDRDHALPAPAAPASVGGKGRHGDPGTWPVPGLPVTHVTHLPAAHTLWLAPELPAAAHLAPAAWPQPSTYRPALQPPLVPPLLGESVVTDAGAASQSGPMRPLGTRAAGSGAEAGAGAGPGAGARVGLEARGGCPGDGVAGDGAGADGGGGLVLGSGAACLPAHPTSPACSAEAVQLFASFVTRLAQHARGAAAVPQRRQRQQGQLEPVAPTYVDLSYHGLYGRATGVALTTAALAVGNQWPSAFEGEGGSDHGDGVAEPDGDSAALAALLQVAHRSHEGSPLALALLAAAEMPPEGGGSVLLPHLHTLVATHSAAAGLQELRLLGRAGCCRNLTALDLSGCPLAPPGILAAAAVAAHSAAASAAVAARAAAGSRNGSSSRRANGGGGRDPAGALGAAMPPVNRWAGGVAAAAAAAATAAAAGQPAGAEALAAAAVVARAWGGELRQAVARLECLQDLRLCDLELGGFFDNGNRSGSSNSRSSSSSVARGGAAASAKSAAAATKGAATAKGLPPNGTASAKAASATASRPSATAISSSRAAAATTAAATAADDWLTVLQPALRRLQRLELNGSSGVGPEQLMALLQLTAVPEAVAGAAAGGDFTAAGVAVAVGAGSGEARDPCGCRLRLQHLGLSRCRDLAPAALPPPMLRTAAPPIPRAAAAAPPLAPLPTECVPHRVPPGCGARLPQAEAAPVAAQTPSASDSSGEEGDAKEEAEVEVEAAVAERAEVAAEVAQGQQLAGLHGLRSLAVGWGFNTAAVLRLCGCGRPAVPASTHPSSSAFSASSSLPSSTATPSTTSTTAAASPPAPAPCPPPPPHRSLVLSRLELGVGAAVDDVGLRALAAACPHLQALRLEMAGVSGAGLGELLAACCKLHELHLIHCLGPFRREDLLRPLGWLAEQKAAVGGQQGLAMQGHEAEGHEGQEGQREGLEAAAAAEAEEEEEAPPQQRRRCVRQCVRRRCVRRWAMSDLQLVGGSATELYDDDLLSLLYGRPVGQLAAGGSEVGTGGGGGSARTDGAAGAEHAARIPLPLPLPLPLPPSLPPLRRLRTLALVGVAGLSVGLLGELRRRGTPALSQLRLEQTGYQRPRVGRVQAQAGRGRAAGVVAVEEGSGRGGAAAAAASQVAEAEEGGTQQGQREGEVGDAGRRPFSCEALLGWLTTCGALSNLRLRHCCQLSPDVVSRLAAACPRLEQLMLDECDLPACGFEAQPSPYGALSYVMLARCRADSVRCLLGGPAPADVARARAGGSGGAKEAEAVGVSSYLSSVWWLPVERDVKVIRFCDGAVTKMQLF</sequence>
<gene>
    <name evidence="3" type="ORF">CHLRE_14g620450v5</name>
</gene>
<accession>A0A2K3CXY5</accession>
<dbReference type="EMBL" id="CM008975">
    <property type="protein sequence ID" value="PNW73145.1"/>
    <property type="molecule type" value="Genomic_DNA"/>
</dbReference>
<feature type="compositionally biased region" description="Polar residues" evidence="2">
    <location>
        <begin position="95"/>
        <end position="105"/>
    </location>
</feature>
<feature type="region of interest" description="Disordered" evidence="2">
    <location>
        <begin position="1126"/>
        <end position="1166"/>
    </location>
</feature>
<dbReference type="OrthoDB" id="551117at2759"/>
<feature type="compositionally biased region" description="Pro residues" evidence="2">
    <location>
        <begin position="1022"/>
        <end position="1034"/>
    </location>
</feature>
<evidence type="ECO:0000313" key="4">
    <source>
        <dbReference type="Proteomes" id="UP000006906"/>
    </source>
</evidence>
<evidence type="ECO:0000313" key="3">
    <source>
        <dbReference type="EMBL" id="PNW73145.1"/>
    </source>
</evidence>
<feature type="region of interest" description="Disordered" evidence="2">
    <location>
        <begin position="1218"/>
        <end position="1238"/>
    </location>
</feature>
<dbReference type="KEGG" id="cre:CHLRE_14g620450v5"/>
<feature type="region of interest" description="Disordered" evidence="2">
    <location>
        <begin position="95"/>
        <end position="150"/>
    </location>
</feature>
<name>A0A2K3CXY5_CHLRE</name>
<dbReference type="GO" id="GO:0005930">
    <property type="term" value="C:axoneme"/>
    <property type="evidence" value="ECO:0007669"/>
    <property type="project" value="UniProtKB-SubCell"/>
</dbReference>
<dbReference type="GO" id="GO:0031146">
    <property type="term" value="P:SCF-dependent proteasomal ubiquitin-dependent protein catabolic process"/>
    <property type="evidence" value="ECO:0000318"/>
    <property type="project" value="GO_Central"/>
</dbReference>
<dbReference type="InterPro" id="IPR032675">
    <property type="entry name" value="LRR_dom_sf"/>
</dbReference>
<feature type="region of interest" description="Disordered" evidence="2">
    <location>
        <begin position="991"/>
        <end position="1034"/>
    </location>
</feature>
<feature type="compositionally biased region" description="Basic and acidic residues" evidence="2">
    <location>
        <begin position="1132"/>
        <end position="1147"/>
    </location>
</feature>
<feature type="region of interest" description="Disordered" evidence="2">
    <location>
        <begin position="307"/>
        <end position="336"/>
    </location>
</feature>
<protein>
    <recommendedName>
        <fullName evidence="5">F-box domain-containing protein</fullName>
    </recommendedName>
</protein>
<feature type="compositionally biased region" description="Gly residues" evidence="2">
    <location>
        <begin position="1219"/>
        <end position="1229"/>
    </location>
</feature>
<dbReference type="GeneID" id="5715888"/>
<evidence type="ECO:0000256" key="1">
    <source>
        <dbReference type="ARBA" id="ARBA00004430"/>
    </source>
</evidence>
<evidence type="ECO:0008006" key="5">
    <source>
        <dbReference type="Google" id="ProtNLM"/>
    </source>
</evidence>
<dbReference type="Gramene" id="PNW73145">
    <property type="protein sequence ID" value="PNW73145"/>
    <property type="gene ID" value="CHLRE_14g620450v5"/>
</dbReference>
<feature type="compositionally biased region" description="Low complexity" evidence="2">
    <location>
        <begin position="991"/>
        <end position="1021"/>
    </location>
</feature>
<reference evidence="3 4" key="1">
    <citation type="journal article" date="2007" name="Science">
        <title>The Chlamydomonas genome reveals the evolution of key animal and plant functions.</title>
        <authorList>
            <person name="Merchant S.S."/>
            <person name="Prochnik S.E."/>
            <person name="Vallon O."/>
            <person name="Harris E.H."/>
            <person name="Karpowicz S.J."/>
            <person name="Witman G.B."/>
            <person name="Terry A."/>
            <person name="Salamov A."/>
            <person name="Fritz-Laylin L.K."/>
            <person name="Marechal-Drouard L."/>
            <person name="Marshall W.F."/>
            <person name="Qu L.H."/>
            <person name="Nelson D.R."/>
            <person name="Sanderfoot A.A."/>
            <person name="Spalding M.H."/>
            <person name="Kapitonov V.V."/>
            <person name="Ren Q."/>
            <person name="Ferris P."/>
            <person name="Lindquist E."/>
            <person name="Shapiro H."/>
            <person name="Lucas S.M."/>
            <person name="Grimwood J."/>
            <person name="Schmutz J."/>
            <person name="Cardol P."/>
            <person name="Cerutti H."/>
            <person name="Chanfreau G."/>
            <person name="Chen C.L."/>
            <person name="Cognat V."/>
            <person name="Croft M.T."/>
            <person name="Dent R."/>
            <person name="Dutcher S."/>
            <person name="Fernandez E."/>
            <person name="Fukuzawa H."/>
            <person name="Gonzalez-Ballester D."/>
            <person name="Gonzalez-Halphen D."/>
            <person name="Hallmann A."/>
            <person name="Hanikenne M."/>
            <person name="Hippler M."/>
            <person name="Inwood W."/>
            <person name="Jabbari K."/>
            <person name="Kalanon M."/>
            <person name="Kuras R."/>
            <person name="Lefebvre P.A."/>
            <person name="Lemaire S.D."/>
            <person name="Lobanov A.V."/>
            <person name="Lohr M."/>
            <person name="Manuell A."/>
            <person name="Meier I."/>
            <person name="Mets L."/>
            <person name="Mittag M."/>
            <person name="Mittelmeier T."/>
            <person name="Moroney J.V."/>
            <person name="Moseley J."/>
            <person name="Napoli C."/>
            <person name="Nedelcu A.M."/>
            <person name="Niyogi K."/>
            <person name="Novoselov S.V."/>
            <person name="Paulsen I.T."/>
            <person name="Pazour G."/>
            <person name="Purton S."/>
            <person name="Ral J.P."/>
            <person name="Riano-Pachon D.M."/>
            <person name="Riekhof W."/>
            <person name="Rymarquis L."/>
            <person name="Schroda M."/>
            <person name="Stern D."/>
            <person name="Umen J."/>
            <person name="Willows R."/>
            <person name="Wilson N."/>
            <person name="Zimmer S.L."/>
            <person name="Allmer J."/>
            <person name="Balk J."/>
            <person name="Bisova K."/>
            <person name="Chen C.J."/>
            <person name="Elias M."/>
            <person name="Gendler K."/>
            <person name="Hauser C."/>
            <person name="Lamb M.R."/>
            <person name="Ledford H."/>
            <person name="Long J.C."/>
            <person name="Minagawa J."/>
            <person name="Page M.D."/>
            <person name="Pan J."/>
            <person name="Pootakham W."/>
            <person name="Roje S."/>
            <person name="Rose A."/>
            <person name="Stahlberg E."/>
            <person name="Terauchi A.M."/>
            <person name="Yang P."/>
            <person name="Ball S."/>
            <person name="Bowler C."/>
            <person name="Dieckmann C.L."/>
            <person name="Gladyshev V.N."/>
            <person name="Green P."/>
            <person name="Jorgensen R."/>
            <person name="Mayfield S."/>
            <person name="Mueller-Roeber B."/>
            <person name="Rajamani S."/>
            <person name="Sayre R.T."/>
            <person name="Brokstein P."/>
            <person name="Dubchak I."/>
            <person name="Goodstein D."/>
            <person name="Hornick L."/>
            <person name="Huang Y.W."/>
            <person name="Jhaveri J."/>
            <person name="Luo Y."/>
            <person name="Martinez D."/>
            <person name="Ngau W.C."/>
            <person name="Otillar B."/>
            <person name="Poliakov A."/>
            <person name="Porter A."/>
            <person name="Szajkowski L."/>
            <person name="Werner G."/>
            <person name="Zhou K."/>
            <person name="Grigoriev I.V."/>
            <person name="Rokhsar D.S."/>
            <person name="Grossman A.R."/>
        </authorList>
    </citation>
    <scope>NUCLEOTIDE SEQUENCE [LARGE SCALE GENOMIC DNA]</scope>
    <source>
        <strain evidence="4">CC-503</strain>
    </source>
</reference>
<dbReference type="RefSeq" id="XP_042916847.1">
    <property type="nucleotide sequence ID" value="XM_043070174.1"/>
</dbReference>
<dbReference type="SUPFAM" id="SSF52047">
    <property type="entry name" value="RNI-like"/>
    <property type="match status" value="1"/>
</dbReference>
<comment type="subcellular location">
    <subcellularLocation>
        <location evidence="1">Cytoplasm</location>
        <location evidence="1">Cytoskeleton</location>
        <location evidence="1">Cilium axoneme</location>
    </subcellularLocation>
</comment>
<keyword evidence="4" id="KW-1185">Reference proteome</keyword>
<feature type="region of interest" description="Disordered" evidence="2">
    <location>
        <begin position="905"/>
        <end position="930"/>
    </location>
</feature>
<feature type="region of interest" description="Disordered" evidence="2">
    <location>
        <begin position="1334"/>
        <end position="1360"/>
    </location>
</feature>